<proteinExistence type="predicted"/>
<protein>
    <submittedName>
        <fullName evidence="1">Uncharacterized protein</fullName>
    </submittedName>
</protein>
<dbReference type="AlphaFoldDB" id="A0A2T9YMR6"/>
<reference evidence="1 2" key="1">
    <citation type="journal article" date="2018" name="MBio">
        <title>Comparative Genomics Reveals the Core Gene Toolbox for the Fungus-Insect Symbiosis.</title>
        <authorList>
            <person name="Wang Y."/>
            <person name="Stata M."/>
            <person name="Wang W."/>
            <person name="Stajich J.E."/>
            <person name="White M.M."/>
            <person name="Moncalvo J.M."/>
        </authorList>
    </citation>
    <scope>NUCLEOTIDE SEQUENCE [LARGE SCALE GENOMIC DNA]</scope>
    <source>
        <strain evidence="1 2">AUS-77-4</strain>
    </source>
</reference>
<gene>
    <name evidence="1" type="ORF">BB559_003204</name>
</gene>
<dbReference type="EMBL" id="MBFT01000313">
    <property type="protein sequence ID" value="PVU93628.1"/>
    <property type="molecule type" value="Genomic_DNA"/>
</dbReference>
<sequence length="130" mass="14121">MNSTQNNINSTQTNVNSTQTNIISTQITASNFTQISPNVLAYCPPSNSTCFHPVAVCNASNVDPVLIKTILESFSDHCPCVILYDQLSVYKVDVGNGVGVFNNEIKKCSGSKSYKWKSSILLLGLLVFLV</sequence>
<organism evidence="1 2">
    <name type="scientific">Furculomyces boomerangus</name>
    <dbReference type="NCBI Taxonomy" id="61424"/>
    <lineage>
        <taxon>Eukaryota</taxon>
        <taxon>Fungi</taxon>
        <taxon>Fungi incertae sedis</taxon>
        <taxon>Zoopagomycota</taxon>
        <taxon>Kickxellomycotina</taxon>
        <taxon>Harpellomycetes</taxon>
        <taxon>Harpellales</taxon>
        <taxon>Harpellaceae</taxon>
        <taxon>Furculomyces</taxon>
    </lineage>
</organism>
<evidence type="ECO:0000313" key="2">
    <source>
        <dbReference type="Proteomes" id="UP000245699"/>
    </source>
</evidence>
<keyword evidence="2" id="KW-1185">Reference proteome</keyword>
<comment type="caution">
    <text evidence="1">The sequence shown here is derived from an EMBL/GenBank/DDBJ whole genome shotgun (WGS) entry which is preliminary data.</text>
</comment>
<dbReference type="Proteomes" id="UP000245699">
    <property type="component" value="Unassembled WGS sequence"/>
</dbReference>
<name>A0A2T9YMR6_9FUNG</name>
<accession>A0A2T9YMR6</accession>
<evidence type="ECO:0000313" key="1">
    <source>
        <dbReference type="EMBL" id="PVU93628.1"/>
    </source>
</evidence>